<evidence type="ECO:0000256" key="2">
    <source>
        <dbReference type="ARBA" id="ARBA00010617"/>
    </source>
</evidence>
<keyword evidence="5 9" id="KW-0560">Oxidoreductase</keyword>
<proteinExistence type="inferred from homology"/>
<dbReference type="InterPro" id="IPR001128">
    <property type="entry name" value="Cyt_P450"/>
</dbReference>
<keyword evidence="6 8" id="KW-0408">Iron</keyword>
<dbReference type="InterPro" id="IPR017972">
    <property type="entry name" value="Cyt_P450_CS"/>
</dbReference>
<dbReference type="PANTHER" id="PTHR46300:SF1">
    <property type="entry name" value="P450, PUTATIVE (EUROFUNG)-RELATED"/>
    <property type="match status" value="1"/>
</dbReference>
<evidence type="ECO:0000256" key="6">
    <source>
        <dbReference type="ARBA" id="ARBA00023004"/>
    </source>
</evidence>
<accession>A0A2B7YRT7</accession>
<gene>
    <name evidence="11" type="ORF">AJ80_02379</name>
</gene>
<keyword evidence="10" id="KW-1133">Transmembrane helix</keyword>
<keyword evidence="12" id="KW-1185">Reference proteome</keyword>
<evidence type="ECO:0000256" key="9">
    <source>
        <dbReference type="RuleBase" id="RU000461"/>
    </source>
</evidence>
<feature type="transmembrane region" description="Helical" evidence="10">
    <location>
        <begin position="6"/>
        <end position="22"/>
    </location>
</feature>
<dbReference type="GO" id="GO:0020037">
    <property type="term" value="F:heme binding"/>
    <property type="evidence" value="ECO:0007669"/>
    <property type="project" value="InterPro"/>
</dbReference>
<dbReference type="Gene3D" id="1.10.630.10">
    <property type="entry name" value="Cytochrome P450"/>
    <property type="match status" value="1"/>
</dbReference>
<dbReference type="AlphaFoldDB" id="A0A2B7YRT7"/>
<evidence type="ECO:0000256" key="1">
    <source>
        <dbReference type="ARBA" id="ARBA00001971"/>
    </source>
</evidence>
<comment type="cofactor">
    <cofactor evidence="1 8">
        <name>heme</name>
        <dbReference type="ChEBI" id="CHEBI:30413"/>
    </cofactor>
</comment>
<evidence type="ECO:0000256" key="8">
    <source>
        <dbReference type="PIRSR" id="PIRSR602401-1"/>
    </source>
</evidence>
<dbReference type="PANTHER" id="PTHR46300">
    <property type="entry name" value="P450, PUTATIVE (EUROFUNG)-RELATED-RELATED"/>
    <property type="match status" value="1"/>
</dbReference>
<comment type="caution">
    <text evidence="11">The sequence shown here is derived from an EMBL/GenBank/DDBJ whole genome shotgun (WGS) entry which is preliminary data.</text>
</comment>
<dbReference type="Pfam" id="PF00067">
    <property type="entry name" value="p450"/>
    <property type="match status" value="1"/>
</dbReference>
<comment type="similarity">
    <text evidence="2 9">Belongs to the cytochrome P450 family.</text>
</comment>
<keyword evidence="10" id="KW-0472">Membrane</keyword>
<sequence>MAVLSSPLLSLIVLLPILFYYYREHKLRKRLPPGPPPLPFIGNLHQAPSKYPWRTYTEWHRQYGPIFSLQYGPSTLIMLGNNAVTRDLLDKRSNIYSSRPRLMMVGECISKGFRTLLLPYGVRWRVHHRLQASFLNIQMSARYRELQDLESKQVVYEFLTRNDFAKVFHRYSASLIFSLAYGRRAVTGEEEEVKVVDHIMLALNKAFLDTWIVDIFPALNELPKFLAPWKWKADKMHQFEDKFFTGIMAEAENKKPWNWAKQAHEIKESTSLSRTELAYVLGVTYEAGSDTTTMALECFLLAAVLYPGAVCKAQEELDTVVGPERLPSFEDLDKLPYLQAFIREVHRWRHIIPGGVPHAVTEDDEYMGYYIPKGATVFGCHWAINMDPETYKEPERFDPDRWIENPNLPFSAFGFGRRVCPGQHVGQNSLLINISRILWAYNIEPTYEIIDGKKVQCEIDPLAFANSFNSNPLPFKVQLNARNPKVGEVVTREWNAVEKDLDVILGRIDASRRGSRGYS</sequence>
<dbReference type="GO" id="GO:0005506">
    <property type="term" value="F:iron ion binding"/>
    <property type="evidence" value="ECO:0007669"/>
    <property type="project" value="InterPro"/>
</dbReference>
<dbReference type="EMBL" id="PDNA01000022">
    <property type="protein sequence ID" value="PGH23598.1"/>
    <property type="molecule type" value="Genomic_DNA"/>
</dbReference>
<name>A0A2B7YRT7_POLH7</name>
<dbReference type="OrthoDB" id="1470350at2759"/>
<keyword evidence="3 8" id="KW-0349">Heme</keyword>
<feature type="binding site" description="axial binding residue" evidence="8">
    <location>
        <position position="420"/>
    </location>
    <ligand>
        <name>heme</name>
        <dbReference type="ChEBI" id="CHEBI:30413"/>
    </ligand>
    <ligandPart>
        <name>Fe</name>
        <dbReference type="ChEBI" id="CHEBI:18248"/>
    </ligandPart>
</feature>
<dbReference type="InterPro" id="IPR050364">
    <property type="entry name" value="Cytochrome_P450_fung"/>
</dbReference>
<evidence type="ECO:0000256" key="5">
    <source>
        <dbReference type="ARBA" id="ARBA00023002"/>
    </source>
</evidence>
<dbReference type="STRING" id="1447883.A0A2B7YRT7"/>
<evidence type="ECO:0000313" key="12">
    <source>
        <dbReference type="Proteomes" id="UP000224634"/>
    </source>
</evidence>
<dbReference type="PROSITE" id="PS00086">
    <property type="entry name" value="CYTOCHROME_P450"/>
    <property type="match status" value="1"/>
</dbReference>
<evidence type="ECO:0000313" key="11">
    <source>
        <dbReference type="EMBL" id="PGH23598.1"/>
    </source>
</evidence>
<dbReference type="GO" id="GO:0016705">
    <property type="term" value="F:oxidoreductase activity, acting on paired donors, with incorporation or reduction of molecular oxygen"/>
    <property type="evidence" value="ECO:0007669"/>
    <property type="project" value="InterPro"/>
</dbReference>
<dbReference type="CDD" id="cd11065">
    <property type="entry name" value="CYP64-like"/>
    <property type="match status" value="1"/>
</dbReference>
<organism evidence="11 12">
    <name type="scientific">Polytolypa hystricis (strain UAMH7299)</name>
    <dbReference type="NCBI Taxonomy" id="1447883"/>
    <lineage>
        <taxon>Eukaryota</taxon>
        <taxon>Fungi</taxon>
        <taxon>Dikarya</taxon>
        <taxon>Ascomycota</taxon>
        <taxon>Pezizomycotina</taxon>
        <taxon>Eurotiomycetes</taxon>
        <taxon>Eurotiomycetidae</taxon>
        <taxon>Onygenales</taxon>
        <taxon>Onygenales incertae sedis</taxon>
        <taxon>Polytolypa</taxon>
    </lineage>
</organism>
<dbReference type="SUPFAM" id="SSF48264">
    <property type="entry name" value="Cytochrome P450"/>
    <property type="match status" value="1"/>
</dbReference>
<dbReference type="InterPro" id="IPR002401">
    <property type="entry name" value="Cyt_P450_E_grp-I"/>
</dbReference>
<dbReference type="GO" id="GO:0004497">
    <property type="term" value="F:monooxygenase activity"/>
    <property type="evidence" value="ECO:0007669"/>
    <property type="project" value="UniProtKB-KW"/>
</dbReference>
<keyword evidence="7 9" id="KW-0503">Monooxygenase</keyword>
<dbReference type="Proteomes" id="UP000224634">
    <property type="component" value="Unassembled WGS sequence"/>
</dbReference>
<keyword evidence="4 8" id="KW-0479">Metal-binding</keyword>
<evidence type="ECO:0008006" key="13">
    <source>
        <dbReference type="Google" id="ProtNLM"/>
    </source>
</evidence>
<dbReference type="PRINTS" id="PR00463">
    <property type="entry name" value="EP450I"/>
</dbReference>
<dbReference type="InterPro" id="IPR036396">
    <property type="entry name" value="Cyt_P450_sf"/>
</dbReference>
<evidence type="ECO:0000256" key="4">
    <source>
        <dbReference type="ARBA" id="ARBA00022723"/>
    </source>
</evidence>
<protein>
    <recommendedName>
        <fullName evidence="13">Cytochrome P450</fullName>
    </recommendedName>
</protein>
<reference evidence="11 12" key="1">
    <citation type="submission" date="2017-10" db="EMBL/GenBank/DDBJ databases">
        <title>Comparative genomics in systemic dimorphic fungi from Ajellomycetaceae.</title>
        <authorList>
            <person name="Munoz J.F."/>
            <person name="Mcewen J.G."/>
            <person name="Clay O.K."/>
            <person name="Cuomo C.A."/>
        </authorList>
    </citation>
    <scope>NUCLEOTIDE SEQUENCE [LARGE SCALE GENOMIC DNA]</scope>
    <source>
        <strain evidence="11 12">UAMH7299</strain>
    </source>
</reference>
<evidence type="ECO:0000256" key="3">
    <source>
        <dbReference type="ARBA" id="ARBA00022617"/>
    </source>
</evidence>
<evidence type="ECO:0000256" key="10">
    <source>
        <dbReference type="SAM" id="Phobius"/>
    </source>
</evidence>
<evidence type="ECO:0000256" key="7">
    <source>
        <dbReference type="ARBA" id="ARBA00023033"/>
    </source>
</evidence>
<keyword evidence="10" id="KW-0812">Transmembrane</keyword>